<dbReference type="EMBL" id="SNRW01025128">
    <property type="protein sequence ID" value="KAA6361746.1"/>
    <property type="molecule type" value="Genomic_DNA"/>
</dbReference>
<dbReference type="PANTHER" id="PTHR22878:SF68">
    <property type="entry name" value="DYNEIN HEAVY CHAIN 6, AXONEMAL-LIKE"/>
    <property type="match status" value="1"/>
</dbReference>
<reference evidence="3 4" key="1">
    <citation type="submission" date="2019-03" db="EMBL/GenBank/DDBJ databases">
        <title>Single cell metagenomics reveals metabolic interactions within the superorganism composed of flagellate Streblomastix strix and complex community of Bacteroidetes bacteria on its surface.</title>
        <authorList>
            <person name="Treitli S.C."/>
            <person name="Kolisko M."/>
            <person name="Husnik F."/>
            <person name="Keeling P."/>
            <person name="Hampl V."/>
        </authorList>
    </citation>
    <scope>NUCLEOTIDE SEQUENCE [LARGE SCALE GENOMIC DNA]</scope>
    <source>
        <strain evidence="3">ST1C</strain>
    </source>
</reference>
<dbReference type="GO" id="GO:0045505">
    <property type="term" value="F:dynein intermediate chain binding"/>
    <property type="evidence" value="ECO:0007669"/>
    <property type="project" value="InterPro"/>
</dbReference>
<feature type="region of interest" description="Disordered" evidence="1">
    <location>
        <begin position="15"/>
        <end position="38"/>
    </location>
</feature>
<dbReference type="PANTHER" id="PTHR22878">
    <property type="entry name" value="DYNEIN HEAVY CHAIN 6, AXONEMAL-LIKE-RELATED"/>
    <property type="match status" value="1"/>
</dbReference>
<evidence type="ECO:0000313" key="3">
    <source>
        <dbReference type="EMBL" id="KAA6361746.1"/>
    </source>
</evidence>
<dbReference type="Gene3D" id="3.40.50.300">
    <property type="entry name" value="P-loop containing nucleotide triphosphate hydrolases"/>
    <property type="match status" value="1"/>
</dbReference>
<evidence type="ECO:0000256" key="1">
    <source>
        <dbReference type="SAM" id="MobiDB-lite"/>
    </source>
</evidence>
<dbReference type="Proteomes" id="UP000324800">
    <property type="component" value="Unassembled WGS sequence"/>
</dbReference>
<evidence type="ECO:0000313" key="4">
    <source>
        <dbReference type="Proteomes" id="UP000324800"/>
    </source>
</evidence>
<dbReference type="Pfam" id="PF12774">
    <property type="entry name" value="AAA_6"/>
    <property type="match status" value="1"/>
</dbReference>
<evidence type="ECO:0000259" key="2">
    <source>
        <dbReference type="Pfam" id="PF12774"/>
    </source>
</evidence>
<organism evidence="3 4">
    <name type="scientific">Streblomastix strix</name>
    <dbReference type="NCBI Taxonomy" id="222440"/>
    <lineage>
        <taxon>Eukaryota</taxon>
        <taxon>Metamonada</taxon>
        <taxon>Preaxostyla</taxon>
        <taxon>Oxymonadida</taxon>
        <taxon>Streblomastigidae</taxon>
        <taxon>Streblomastix</taxon>
    </lineage>
</organism>
<dbReference type="GO" id="GO:0005524">
    <property type="term" value="F:ATP binding"/>
    <property type="evidence" value="ECO:0007669"/>
    <property type="project" value="InterPro"/>
</dbReference>
<dbReference type="InterPro" id="IPR027417">
    <property type="entry name" value="P-loop_NTPase"/>
</dbReference>
<feature type="domain" description="Dynein heavy chain hydrolytic ATP-binding dynein motor region" evidence="2">
    <location>
        <begin position="37"/>
        <end position="78"/>
    </location>
</feature>
<gene>
    <name evidence="3" type="ORF">EZS28_042727</name>
</gene>
<protein>
    <recommendedName>
        <fullName evidence="2">Dynein heavy chain hydrolytic ATP-binding dynein motor region domain-containing protein</fullName>
    </recommendedName>
</protein>
<proteinExistence type="predicted"/>
<dbReference type="AlphaFoldDB" id="A0A5J4TT89"/>
<accession>A0A5J4TT89</accession>
<dbReference type="GO" id="GO:0007018">
    <property type="term" value="P:microtubule-based movement"/>
    <property type="evidence" value="ECO:0007669"/>
    <property type="project" value="InterPro"/>
</dbReference>
<comment type="caution">
    <text evidence="3">The sequence shown here is derived from an EMBL/GenBank/DDBJ whole genome shotgun (WGS) entry which is preliminary data.</text>
</comment>
<dbReference type="InterPro" id="IPR035699">
    <property type="entry name" value="AAA_6"/>
</dbReference>
<dbReference type="OrthoDB" id="424310at2759"/>
<dbReference type="GO" id="GO:0051959">
    <property type="term" value="F:dynein light intermediate chain binding"/>
    <property type="evidence" value="ECO:0007669"/>
    <property type="project" value="InterPro"/>
</dbReference>
<name>A0A5J4TT89_9EUKA</name>
<dbReference type="GO" id="GO:0030286">
    <property type="term" value="C:dynein complex"/>
    <property type="evidence" value="ECO:0007669"/>
    <property type="project" value="InterPro"/>
</dbReference>
<sequence length="80" mass="9038">MFDCLHIGQTARQSLEVRQSDRRSARVPFLQPSGNPAGAAETTKYLTKALSRQCVVFYCSDQIDYQMMDRFFSGLVQSLA</sequence>
<dbReference type="InterPro" id="IPR026983">
    <property type="entry name" value="DHC"/>
</dbReference>